<dbReference type="SUPFAM" id="SSF103473">
    <property type="entry name" value="MFS general substrate transporter"/>
    <property type="match status" value="1"/>
</dbReference>
<comment type="subcellular location">
    <subcellularLocation>
        <location evidence="1">Membrane</location>
        <topology evidence="1">Multi-pass membrane protein</topology>
    </subcellularLocation>
</comment>
<feature type="transmembrane region" description="Helical" evidence="5">
    <location>
        <begin position="225"/>
        <end position="243"/>
    </location>
</feature>
<dbReference type="Pfam" id="PF07690">
    <property type="entry name" value="MFS_1"/>
    <property type="match status" value="1"/>
</dbReference>
<feature type="transmembrane region" description="Helical" evidence="5">
    <location>
        <begin position="305"/>
        <end position="325"/>
    </location>
</feature>
<evidence type="ECO:0000256" key="5">
    <source>
        <dbReference type="SAM" id="Phobius"/>
    </source>
</evidence>
<feature type="transmembrane region" description="Helical" evidence="5">
    <location>
        <begin position="405"/>
        <end position="427"/>
    </location>
</feature>
<evidence type="ECO:0000256" key="2">
    <source>
        <dbReference type="ARBA" id="ARBA00022692"/>
    </source>
</evidence>
<sequence length="607" mass="66583">MLFELRSLSSNNLDNSVVGNGLFGLCGALECGQCPFIEGEINLVGSAEDDDDDDDDYWFCGDGLGDSASTDGGDGSDNIHESNTFDSILLAVTTGTGSSAYYKPDDHDHDHDHDVEKDNDVDADAENIVSKQQKFNLFMSLAGAFLYCMNYYIVEPSSTMYVNALGANDAAGATLIGMMPIASFFSAIVYSVWTNKIYRSPFLVSCCLMVSGNIVYSSAFNYKSLSMALIGRFMTGLGGPKMIVRRYIADTTCLSIRTSVNALLGMVIAAGSALGPGCAIMLSNFDFIITIPRTNTELWFNAMTGPGWFMAVMWSIFSVTLWWGFQEQERIGLKEKLQQESEITVQQQVQLVEKTIPTTSVTSSKSTKAIINDNQRTGITSSSSSLSLWSEFVRVSKHLNFPVRLCMILLFAKVFVIETLVSCTSALSKNRYGWNIHEVGLLGCANGFFVIPLSILVGKLSMSYQDRFLMVCLLSVGICGLSLLIDYTDLFVDGSTRMYNKNNFWSVGPTQYVIGYFLTYVSIQSFEGIIGSALSKLIPTALATGTFNSGLLATLVDTFGRSCGDIFISLMGLIDIRQLMNLLFIPDVLILITCLMLVRRYYDILAV</sequence>
<keyword evidence="4 5" id="KW-0472">Membrane</keyword>
<feature type="transmembrane region" description="Helical" evidence="5">
    <location>
        <begin position="135"/>
        <end position="153"/>
    </location>
</feature>
<dbReference type="GO" id="GO:0016020">
    <property type="term" value="C:membrane"/>
    <property type="evidence" value="ECO:0007669"/>
    <property type="project" value="UniProtKB-SubCell"/>
</dbReference>
<protein>
    <submittedName>
        <fullName evidence="6">MFS general substrate transporter</fullName>
    </submittedName>
</protein>
<dbReference type="EMBL" id="KV784360">
    <property type="protein sequence ID" value="OEU14455.1"/>
    <property type="molecule type" value="Genomic_DNA"/>
</dbReference>
<evidence type="ECO:0000313" key="6">
    <source>
        <dbReference type="EMBL" id="OEU14455.1"/>
    </source>
</evidence>
<dbReference type="PANTHER" id="PTHR23510">
    <property type="entry name" value="INNER MEMBRANE TRANSPORT PROTEIN YAJR"/>
    <property type="match status" value="1"/>
</dbReference>
<dbReference type="InParanoid" id="A0A1E7F8W3"/>
<dbReference type="OrthoDB" id="5588846at2759"/>
<proteinExistence type="predicted"/>
<dbReference type="InterPro" id="IPR036259">
    <property type="entry name" value="MFS_trans_sf"/>
</dbReference>
<dbReference type="AlphaFoldDB" id="A0A1E7F8W3"/>
<feature type="transmembrane region" description="Helical" evidence="5">
    <location>
        <begin position="579"/>
        <end position="598"/>
    </location>
</feature>
<dbReference type="InterPro" id="IPR011701">
    <property type="entry name" value="MFS"/>
</dbReference>
<feature type="transmembrane region" description="Helical" evidence="5">
    <location>
        <begin position="200"/>
        <end position="219"/>
    </location>
</feature>
<feature type="transmembrane region" description="Helical" evidence="5">
    <location>
        <begin position="173"/>
        <end position="193"/>
    </location>
</feature>
<gene>
    <name evidence="6" type="ORF">FRACYDRAFT_209364</name>
</gene>
<keyword evidence="3 5" id="KW-1133">Transmembrane helix</keyword>
<name>A0A1E7F8W3_9STRA</name>
<feature type="transmembrane region" description="Helical" evidence="5">
    <location>
        <begin position="468"/>
        <end position="485"/>
    </location>
</feature>
<dbReference type="InterPro" id="IPR051068">
    <property type="entry name" value="MFS_Domain-Containing_Protein"/>
</dbReference>
<keyword evidence="7" id="KW-1185">Reference proteome</keyword>
<evidence type="ECO:0000256" key="1">
    <source>
        <dbReference type="ARBA" id="ARBA00004141"/>
    </source>
</evidence>
<accession>A0A1E7F8W3</accession>
<evidence type="ECO:0000256" key="4">
    <source>
        <dbReference type="ARBA" id="ARBA00023136"/>
    </source>
</evidence>
<dbReference type="KEGG" id="fcy:FRACYDRAFT_209364"/>
<feature type="transmembrane region" description="Helical" evidence="5">
    <location>
        <begin position="263"/>
        <end position="285"/>
    </location>
</feature>
<evidence type="ECO:0000313" key="7">
    <source>
        <dbReference type="Proteomes" id="UP000095751"/>
    </source>
</evidence>
<evidence type="ECO:0000256" key="3">
    <source>
        <dbReference type="ARBA" id="ARBA00022989"/>
    </source>
</evidence>
<reference evidence="6 7" key="1">
    <citation type="submission" date="2016-09" db="EMBL/GenBank/DDBJ databases">
        <title>Extensive genetic diversity and differential bi-allelic expression allows diatom success in the polar Southern Ocean.</title>
        <authorList>
            <consortium name="DOE Joint Genome Institute"/>
            <person name="Mock T."/>
            <person name="Otillar R.P."/>
            <person name="Strauss J."/>
            <person name="Dupont C."/>
            <person name="Frickenhaus S."/>
            <person name="Maumus F."/>
            <person name="Mcmullan M."/>
            <person name="Sanges R."/>
            <person name="Schmutz J."/>
            <person name="Toseland A."/>
            <person name="Valas R."/>
            <person name="Veluchamy A."/>
            <person name="Ward B.J."/>
            <person name="Allen A."/>
            <person name="Barry K."/>
            <person name="Falciatore A."/>
            <person name="Ferrante M."/>
            <person name="Fortunato A.E."/>
            <person name="Gloeckner G."/>
            <person name="Gruber A."/>
            <person name="Hipkin R."/>
            <person name="Janech M."/>
            <person name="Kroth P."/>
            <person name="Leese F."/>
            <person name="Lindquist E."/>
            <person name="Lyon B.R."/>
            <person name="Martin J."/>
            <person name="Mayer C."/>
            <person name="Parker M."/>
            <person name="Quesneville H."/>
            <person name="Raymond J."/>
            <person name="Uhlig C."/>
            <person name="Valentin K.U."/>
            <person name="Worden A.Z."/>
            <person name="Armbrust E.V."/>
            <person name="Bowler C."/>
            <person name="Green B."/>
            <person name="Moulton V."/>
            <person name="Van Oosterhout C."/>
            <person name="Grigoriev I."/>
        </authorList>
    </citation>
    <scope>NUCLEOTIDE SEQUENCE [LARGE SCALE GENOMIC DNA]</scope>
    <source>
        <strain evidence="6 7">CCMP1102</strain>
    </source>
</reference>
<keyword evidence="2 5" id="KW-0812">Transmembrane</keyword>
<dbReference type="Proteomes" id="UP000095751">
    <property type="component" value="Unassembled WGS sequence"/>
</dbReference>
<organism evidence="6 7">
    <name type="scientific">Fragilariopsis cylindrus CCMP1102</name>
    <dbReference type="NCBI Taxonomy" id="635003"/>
    <lineage>
        <taxon>Eukaryota</taxon>
        <taxon>Sar</taxon>
        <taxon>Stramenopiles</taxon>
        <taxon>Ochrophyta</taxon>
        <taxon>Bacillariophyta</taxon>
        <taxon>Bacillariophyceae</taxon>
        <taxon>Bacillariophycidae</taxon>
        <taxon>Bacillariales</taxon>
        <taxon>Bacillariaceae</taxon>
        <taxon>Fragilariopsis</taxon>
    </lineage>
</organism>
<dbReference type="Gene3D" id="1.20.1250.20">
    <property type="entry name" value="MFS general substrate transporter like domains"/>
    <property type="match status" value="1"/>
</dbReference>
<dbReference type="PANTHER" id="PTHR23510:SF64">
    <property type="entry name" value="INNER MEMBRANE TRANSPORT PROTEIN YAJR"/>
    <property type="match status" value="1"/>
</dbReference>
<dbReference type="GO" id="GO:0022857">
    <property type="term" value="F:transmembrane transporter activity"/>
    <property type="evidence" value="ECO:0007669"/>
    <property type="project" value="InterPro"/>
</dbReference>
<feature type="transmembrane region" description="Helical" evidence="5">
    <location>
        <begin position="439"/>
        <end position="456"/>
    </location>
</feature>